<evidence type="ECO:0000256" key="1">
    <source>
        <dbReference type="SAM" id="Phobius"/>
    </source>
</evidence>
<dbReference type="Pfam" id="PF03350">
    <property type="entry name" value="UPF0114"/>
    <property type="match status" value="1"/>
</dbReference>
<proteinExistence type="predicted"/>
<feature type="transmembrane region" description="Helical" evidence="1">
    <location>
        <begin position="94"/>
        <end position="119"/>
    </location>
</feature>
<reference evidence="2" key="1">
    <citation type="submission" date="2022-08" db="EMBL/GenBank/DDBJ databases">
        <title>Genomic Encyclopedia of Type Strains, Phase V (KMG-V): Genome sequencing to study the core and pangenomes of soil and plant-associated prokaryotes.</title>
        <authorList>
            <person name="Whitman W."/>
        </authorList>
    </citation>
    <scope>NUCLEOTIDE SEQUENCE</scope>
    <source>
        <strain evidence="2">PS</strain>
    </source>
</reference>
<keyword evidence="3" id="KW-1185">Reference proteome</keyword>
<dbReference type="PANTHER" id="PTHR31721:SF4">
    <property type="entry name" value="OS06G0710300 PROTEIN"/>
    <property type="match status" value="1"/>
</dbReference>
<keyword evidence="1" id="KW-1133">Transmembrane helix</keyword>
<feature type="transmembrane region" description="Helical" evidence="1">
    <location>
        <begin position="197"/>
        <end position="215"/>
    </location>
</feature>
<sequence length="243" mass="28191">MVRLFRAGMENKDLKEEYFKGNKYIKETKEDDRKIEKEDTQHIVVKEEVKELFTHLVEEDEHDRKMRERLGIKKPSEQSYIERNFESLLWNSRYIVILAVVFGTISAVSLFLAGSYEVIHIMMEVMSDNIITIEELHNGLLSGIIGSIDLYLIGLVLLIFSFGIYELFVSKIDVAWEDGKAKNILEVYSLEELKSKILKVIIMVLIVSLFQKVLVMEILTTFDVFLMAIAILVLSISAYYIHK</sequence>
<dbReference type="RefSeq" id="WP_259050721.1">
    <property type="nucleotide sequence ID" value="NZ_JANUCQ010000001.1"/>
</dbReference>
<keyword evidence="1" id="KW-0472">Membrane</keyword>
<dbReference type="PANTHER" id="PTHR31721">
    <property type="entry name" value="OS06G0710300 PROTEIN"/>
    <property type="match status" value="1"/>
</dbReference>
<accession>A0ABT2EY60</accession>
<feature type="transmembrane region" description="Helical" evidence="1">
    <location>
        <begin position="222"/>
        <end position="241"/>
    </location>
</feature>
<dbReference type="InterPro" id="IPR005134">
    <property type="entry name" value="UPF0114"/>
</dbReference>
<name>A0ABT2EY60_METVO</name>
<comment type="caution">
    <text evidence="2">The sequence shown here is derived from an EMBL/GenBank/DDBJ whole genome shotgun (WGS) entry which is preliminary data.</text>
</comment>
<organism evidence="2 3">
    <name type="scientific">Methanococcus voltae PS</name>
    <dbReference type="NCBI Taxonomy" id="523842"/>
    <lineage>
        <taxon>Archaea</taxon>
        <taxon>Methanobacteriati</taxon>
        <taxon>Methanobacteriota</taxon>
        <taxon>Methanomada group</taxon>
        <taxon>Methanococci</taxon>
        <taxon>Methanococcales</taxon>
        <taxon>Methanococcaceae</taxon>
        <taxon>Methanococcus</taxon>
    </lineage>
</organism>
<dbReference type="EMBL" id="JANUCQ010000001">
    <property type="protein sequence ID" value="MCS3921835.1"/>
    <property type="molecule type" value="Genomic_DNA"/>
</dbReference>
<evidence type="ECO:0000313" key="2">
    <source>
        <dbReference type="EMBL" id="MCS3921835.1"/>
    </source>
</evidence>
<evidence type="ECO:0000313" key="3">
    <source>
        <dbReference type="Proteomes" id="UP001140258"/>
    </source>
</evidence>
<gene>
    <name evidence="2" type="ORF">M2325_000508</name>
</gene>
<protein>
    <submittedName>
        <fullName evidence="2">Membrane protein YqhA</fullName>
    </submittedName>
</protein>
<keyword evidence="1" id="KW-0812">Transmembrane</keyword>
<dbReference type="Proteomes" id="UP001140258">
    <property type="component" value="Unassembled WGS sequence"/>
</dbReference>
<feature type="transmembrane region" description="Helical" evidence="1">
    <location>
        <begin position="140"/>
        <end position="165"/>
    </location>
</feature>